<name>A0A336JIY5_9BRAD</name>
<dbReference type="EMBL" id="UFQQ01000002">
    <property type="protein sequence ID" value="SSW89372.1"/>
    <property type="molecule type" value="Genomic_DNA"/>
</dbReference>
<accession>A0A336JIY5</accession>
<dbReference type="AlphaFoldDB" id="A0A336JIY5"/>
<dbReference type="CDD" id="cd04645">
    <property type="entry name" value="LbH_gamma_CA_like"/>
    <property type="match status" value="1"/>
</dbReference>
<dbReference type="PANTHER" id="PTHR13061:SF29">
    <property type="entry name" value="GAMMA CARBONIC ANHYDRASE-LIKE 1, MITOCHONDRIAL-RELATED"/>
    <property type="match status" value="1"/>
</dbReference>
<dbReference type="InterPro" id="IPR050484">
    <property type="entry name" value="Transf_Hexapept/Carb_Anhydrase"/>
</dbReference>
<dbReference type="PANTHER" id="PTHR13061">
    <property type="entry name" value="DYNACTIN SUBUNIT P25"/>
    <property type="match status" value="1"/>
</dbReference>
<dbReference type="GO" id="GO:0016740">
    <property type="term" value="F:transferase activity"/>
    <property type="evidence" value="ECO:0007669"/>
    <property type="project" value="UniProtKB-KW"/>
</dbReference>
<dbReference type="InterPro" id="IPR011004">
    <property type="entry name" value="Trimer_LpxA-like_sf"/>
</dbReference>
<dbReference type="Proteomes" id="UP000252631">
    <property type="component" value="Unassembled WGS sequence"/>
</dbReference>
<dbReference type="RefSeq" id="WP_114356499.1">
    <property type="nucleotide sequence ID" value="NZ_QRDT01000002.1"/>
</dbReference>
<dbReference type="Gene3D" id="2.160.10.10">
    <property type="entry name" value="Hexapeptide repeat proteins"/>
    <property type="match status" value="1"/>
</dbReference>
<dbReference type="EMBL" id="QRDT01000002">
    <property type="protein sequence ID" value="RED42012.1"/>
    <property type="molecule type" value="Genomic_DNA"/>
</dbReference>
<dbReference type="InterPro" id="IPR047324">
    <property type="entry name" value="LbH_gamma_CA-like"/>
</dbReference>
<keyword evidence="2" id="KW-0808">Transferase</keyword>
<dbReference type="SUPFAM" id="SSF51161">
    <property type="entry name" value="Trimeric LpxA-like enzymes"/>
    <property type="match status" value="1"/>
</dbReference>
<sequence length="176" mass="18215">MAIYELDGQRPDLPADGNYFVADSASVIGKVRLGNSVSVWFGAVLRGDNEWIEIGEGSNIQDGTTCHTDPGFPLKVGKGCTIGHNVILHGCTIEDSVLIGMGAIVMNGAKLARGCVVGAGAVVTEGKSFPENSLILGAPAKVARTLAPEQVQAMLAGAGFYVANGQRYAKGLKKIG</sequence>
<evidence type="ECO:0000313" key="1">
    <source>
        <dbReference type="EMBL" id="RED42012.1"/>
    </source>
</evidence>
<keyword evidence="4" id="KW-1185">Reference proteome</keyword>
<protein>
    <submittedName>
        <fullName evidence="2">Carbonic anhydrase/acetyltransferase-like protein (Isoleucine patch superfamily)</fullName>
    </submittedName>
</protein>
<organism evidence="2 3">
    <name type="scientific">Rhodopseudomonas pentothenatexigens</name>
    <dbReference type="NCBI Taxonomy" id="999699"/>
    <lineage>
        <taxon>Bacteria</taxon>
        <taxon>Pseudomonadati</taxon>
        <taxon>Pseudomonadota</taxon>
        <taxon>Alphaproteobacteria</taxon>
        <taxon>Hyphomicrobiales</taxon>
        <taxon>Nitrobacteraceae</taxon>
        <taxon>Rhodopseudomonas</taxon>
    </lineage>
</organism>
<dbReference type="OrthoDB" id="9803036at2"/>
<reference evidence="1 4" key="2">
    <citation type="submission" date="2018-07" db="EMBL/GenBank/DDBJ databases">
        <title>Genomic Encyclopedia of Archaeal and Bacterial Type Strains, Phase II (KMG-II): from individual species to whole genera.</title>
        <authorList>
            <person name="Goeker M."/>
        </authorList>
    </citation>
    <scope>NUCLEOTIDE SEQUENCE [LARGE SCALE GENOMIC DNA]</scope>
    <source>
        <strain evidence="1 4">JA575</strain>
    </source>
</reference>
<evidence type="ECO:0000313" key="2">
    <source>
        <dbReference type="EMBL" id="SSW89372.1"/>
    </source>
</evidence>
<reference evidence="2 3" key="1">
    <citation type="submission" date="2017-08" db="EMBL/GenBank/DDBJ databases">
        <authorList>
            <person name="de Groot N.N."/>
        </authorList>
    </citation>
    <scope>NUCLEOTIDE SEQUENCE [LARGE SCALE GENOMIC DNA]</scope>
    <source>
        <strain evidence="2 3">JA575</strain>
    </source>
</reference>
<evidence type="ECO:0000313" key="3">
    <source>
        <dbReference type="Proteomes" id="UP000252631"/>
    </source>
</evidence>
<dbReference type="Proteomes" id="UP000256343">
    <property type="component" value="Unassembled WGS sequence"/>
</dbReference>
<gene>
    <name evidence="1" type="ORF">BJ125_102181</name>
    <name evidence="2" type="ORF">SAMN05892882_102181</name>
</gene>
<proteinExistence type="predicted"/>
<dbReference type="Pfam" id="PF00132">
    <property type="entry name" value="Hexapep"/>
    <property type="match status" value="1"/>
</dbReference>
<dbReference type="InterPro" id="IPR001451">
    <property type="entry name" value="Hexapep"/>
</dbReference>
<evidence type="ECO:0000313" key="4">
    <source>
        <dbReference type="Proteomes" id="UP000256343"/>
    </source>
</evidence>